<dbReference type="RefSeq" id="NP_001256796.1">
    <property type="nucleotide sequence ID" value="NM_001269867.4"/>
</dbReference>
<evidence type="ECO:0000313" key="2">
    <source>
        <dbReference type="Proteomes" id="UP000001940"/>
    </source>
</evidence>
<dbReference type="HOGENOM" id="CLU_1462599_0_0_1"/>
<dbReference type="Bgee" id="WBGene00194695">
    <property type="expression patterns" value="Expressed in adult organism and 1 other cell type or tissue"/>
</dbReference>
<organism evidence="1 2">
    <name type="scientific">Caenorhabditis elegans</name>
    <dbReference type="NCBI Taxonomy" id="6239"/>
    <lineage>
        <taxon>Eukaryota</taxon>
        <taxon>Metazoa</taxon>
        <taxon>Ecdysozoa</taxon>
        <taxon>Nematoda</taxon>
        <taxon>Chromadorea</taxon>
        <taxon>Rhabditida</taxon>
        <taxon>Rhabditina</taxon>
        <taxon>Rhabditomorpha</taxon>
        <taxon>Rhabditoidea</taxon>
        <taxon>Rhabditidae</taxon>
        <taxon>Peloderinae</taxon>
        <taxon>Caenorhabditis</taxon>
    </lineage>
</organism>
<reference evidence="1 2" key="1">
    <citation type="journal article" date="1998" name="Science">
        <title>Genome sequence of the nematode C. elegans: a platform for investigating biology.</title>
        <authorList>
            <consortium name="The C. elegans sequencing consortium"/>
            <person name="Sulson J.E."/>
            <person name="Waterston R."/>
        </authorList>
    </citation>
    <scope>NUCLEOTIDE SEQUENCE [LARGE SCALE GENOMIC DNA]</scope>
    <source>
        <strain evidence="1 2">Bristol N2</strain>
    </source>
</reference>
<evidence type="ECO:0000313" key="3">
    <source>
        <dbReference type="WormBase" id="B0462.5"/>
    </source>
</evidence>
<evidence type="ECO:0000313" key="1">
    <source>
        <dbReference type="EMBL" id="CBA11602.1"/>
    </source>
</evidence>
<dbReference type="WormBase" id="B0462.5">
    <property type="protein sequence ID" value="CE44097"/>
    <property type="gene ID" value="WBGene00194695"/>
</dbReference>
<dbReference type="CTD" id="13218162"/>
<dbReference type="InParanoid" id="C7FZU7"/>
<protein>
    <submittedName>
        <fullName evidence="1">Transposase</fullName>
    </submittedName>
</protein>
<dbReference type="AlphaFoldDB" id="C7FZU7"/>
<dbReference type="EMBL" id="BX284605">
    <property type="protein sequence ID" value="CBA11602.1"/>
    <property type="molecule type" value="Genomic_DNA"/>
</dbReference>
<name>C7FZU7_CAEEL</name>
<dbReference type="KEGG" id="cel:CELE_B0462.5"/>
<dbReference type="Proteomes" id="UP000001940">
    <property type="component" value="Chromosome V"/>
</dbReference>
<gene>
    <name evidence="1 3" type="ORF">B0462.5</name>
    <name evidence="1" type="ORF">CELE_B0462.5</name>
</gene>
<keyword evidence="2" id="KW-1185">Reference proteome</keyword>
<accession>C7FZU7</accession>
<dbReference type="PaxDb" id="6239-B0462.5"/>
<dbReference type="AGR" id="WB:WBGene00194695"/>
<dbReference type="GeneID" id="13218162"/>
<proteinExistence type="predicted"/>
<sequence length="185" mass="21345">MAEQLTAGLELLEISNMPINAINEIVDKMDGLNREEKVPVDRRKKKVPERHKDKRIRKTKIEYARGRDREKRKRAYEDISNHSKRDGLPIKRAKKIVRVWAYETVGNYLCDFCPGNRPSNMCPLLHLFATRHAPKKNLCPSCLDFNGSDHITCSKANQCYDCDSMNVILSLQTETKSPECTRNVL</sequence>